<accession>A0A1E5SYU3</accession>
<reference evidence="1 2" key="1">
    <citation type="submission" date="2016-08" db="EMBL/GenBank/DDBJ databases">
        <title>Draft genome of Fabibacter sp. strain SK-8.</title>
        <authorList>
            <person name="Wong S.-K."/>
            <person name="Hamasaki K."/>
            <person name="Yoshizawa S."/>
        </authorList>
    </citation>
    <scope>NUCLEOTIDE SEQUENCE [LARGE SCALE GENOMIC DNA]</scope>
    <source>
        <strain evidence="1 2">SK-8</strain>
    </source>
</reference>
<dbReference type="Proteomes" id="UP000095552">
    <property type="component" value="Unassembled WGS sequence"/>
</dbReference>
<dbReference type="SUPFAM" id="SSF48452">
    <property type="entry name" value="TPR-like"/>
    <property type="match status" value="1"/>
</dbReference>
<dbReference type="STRING" id="1563681.BFP71_12465"/>
<dbReference type="OrthoDB" id="1524733at2"/>
<dbReference type="InterPro" id="IPR011990">
    <property type="entry name" value="TPR-like_helical_dom_sf"/>
</dbReference>
<keyword evidence="2" id="KW-1185">Reference proteome</keyword>
<evidence type="ECO:0000313" key="1">
    <source>
        <dbReference type="EMBL" id="OEK04290.1"/>
    </source>
</evidence>
<comment type="caution">
    <text evidence="1">The sequence shown here is derived from an EMBL/GenBank/DDBJ whole genome shotgun (WGS) entry which is preliminary data.</text>
</comment>
<gene>
    <name evidence="1" type="ORF">BFP71_12465</name>
</gene>
<dbReference type="EMBL" id="MDGQ01000005">
    <property type="protein sequence ID" value="OEK04290.1"/>
    <property type="molecule type" value="Genomic_DNA"/>
</dbReference>
<organism evidence="1 2">
    <name type="scientific">Roseivirga misakiensis</name>
    <dbReference type="NCBI Taxonomy" id="1563681"/>
    <lineage>
        <taxon>Bacteria</taxon>
        <taxon>Pseudomonadati</taxon>
        <taxon>Bacteroidota</taxon>
        <taxon>Cytophagia</taxon>
        <taxon>Cytophagales</taxon>
        <taxon>Roseivirgaceae</taxon>
        <taxon>Roseivirga</taxon>
    </lineage>
</organism>
<dbReference type="AlphaFoldDB" id="A0A1E5SYU3"/>
<sequence length="107" mass="12603">MNEARIDLLKKYIEEDPTDPFNYYGLACEYVQTKPEEALRIFKTLLKDYAEYLPTYYQTGQLLEAYELEDEALEVYAQGMILAKTQGNNKTFQELNSVHQNLLFEME</sequence>
<dbReference type="Gene3D" id="1.25.40.10">
    <property type="entry name" value="Tetratricopeptide repeat domain"/>
    <property type="match status" value="1"/>
</dbReference>
<evidence type="ECO:0008006" key="3">
    <source>
        <dbReference type="Google" id="ProtNLM"/>
    </source>
</evidence>
<dbReference type="RefSeq" id="WP_069835795.1">
    <property type="nucleotide sequence ID" value="NZ_MDGQ01000005.1"/>
</dbReference>
<evidence type="ECO:0000313" key="2">
    <source>
        <dbReference type="Proteomes" id="UP000095552"/>
    </source>
</evidence>
<protein>
    <recommendedName>
        <fullName evidence="3">Enzyme of heme biosynthesis</fullName>
    </recommendedName>
</protein>
<name>A0A1E5SYU3_9BACT</name>
<proteinExistence type="predicted"/>